<evidence type="ECO:0000313" key="1">
    <source>
        <dbReference type="EMBL" id="KAJ8679418.1"/>
    </source>
</evidence>
<protein>
    <submittedName>
        <fullName evidence="1">Uncharacterized protein</fullName>
    </submittedName>
</protein>
<evidence type="ECO:0000313" key="2">
    <source>
        <dbReference type="Proteomes" id="UP001239111"/>
    </source>
</evidence>
<dbReference type="EMBL" id="CM056742">
    <property type="protein sequence ID" value="KAJ8679418.1"/>
    <property type="molecule type" value="Genomic_DNA"/>
</dbReference>
<name>A0ACC2P7L4_9HYME</name>
<proteinExistence type="predicted"/>
<gene>
    <name evidence="1" type="ORF">QAD02_015205</name>
</gene>
<sequence length="2074" mass="231269">MEDEDNENGLVDTWSLWEEAYYKEAALESSLTQIKNPNVCLDGLEENREESFYSAYSHGSGGDGNSGSNLKSVIKAPENDNLHEKQDHSELPNQNGTKDSEHQEISSDNDSEESVVKNQKETKNLYSQPASTDFHNGDPEENPSNSSIDDSSHLDFTCSPNFVKSINGPESPQNGKDEESIDNCEASPSSSSNLVSTIGKCTESIGSECESSAKEPSTSPTNHHEKFIHDSKSPCANSTNLMEVDDSVLLTTVNDQTKLPSDSEKNTSGDKDISNPCERQISSSPPLSPATVAEESGCKEQEKKQSGIQASASPNSQLNTVDETPASTELNEQDLIPIELLHSIKTETQSPKNSAQLSSSNDSLLNLEVQPQQQSDFSFTRKVYKCEACDIYFENWNLFLHMREVHKRHLCLFCLGMFGEAERLAHHLTKNHSVPDVTFDSIEDFYATFKGSCYIVCCSCDKIFSETDNFNDHFCPIQSNRSSLASQVFKQVNTHITPKTKMPNLSHNASEITSNARRHSKRTIKPTTLNDDMYLYTKPTKRTKQQQVPGVNVTNKSVHFEPGIDSSSVELFPKSEQFLGDSVDQTIMEVSRSITYQDYPNYQDHSNVHPSPNTYPNKASHNMISESLNGANYINADHSNLHEESSQGNNETLNTFNDCGAPDKMKRVSLQQSLLGPSLQTSDPKSEDDVRLNNGVFNHAVQSYHVVNQDLPNNFTQDSNLDLEAQVSYQPGNHAGHLTSDSACNLDKISSKKTEYSVKLISKSKTLSRHTNPPTSDRSLVIKICTKNKSMYSISQPPSFDGKEFDGNPSESDETDDDDKSKLSDDGASVPEKTKEDISVNEQNSDSDSDRLEVIDNPIDLNTNINSVVPSAQDAEEILKGNTDIDLQPYQASEPHADDQYVVKPVVHKAEPSDGIILADEDIPLIDLDVNDLLENMEIEEILRRCIQTAHSTCVYCNHARQIAVNGKQLSLHMLAEHRFQPQHSAIVMHQDQLTRKIKTCLESLESSYMNLDSYDSKRGTYDVSPVRIYECFHCRFYTSAHKDLYLHNRKMHQKPILICIMCKSTFYNYSELLCHLCPGVYAAETEILYRCCLCSLNNLPSAFRLMVHLRKHHHTCDVCLETTDNQQRLSNHVWKHKLSHFCYRCGIAYRNKPDITKHLFWKHGTESVLCKKCLQKKWPHIYHFCIPPTAFVCEECGLAFTRAISLKVHKRIHASDYPYSCSECPVKLVSKKLLAKHEQSHREPLRIPTPPLPPTPICGTDVNHSVTSAEEIHVDVCDTETSVVAEVAPKSNSPEPVKKKVDVYDLPPLNLSSDSDSDDEAESETGIKTVGETAVGDGVTVDAVPIHETQIESKSADEAGTEVEHMVIDEEKVGEPVDVKINNELQGTDPISDDAPKQSESESQDTAREGDVIGIERNEEDRKREEEIMDGIWDNFKSYAASLEKSDVTGETAPAGDSVENSNENDAQLEECINLENLKRIVFADHDYCVIYSDKTDPSSSPTKSVTNVEQVSTECKDGRTPSPKCTEVAENDSSKKKTKSPKKKKQNSNSSSSDSSSDSDSSSCSCGSNCSCSSSSSGSSSSSSSSSDSDSSASENSPSKTNKEKRKKEKESAKLQDKVEVVQEMATEATPRMDDPPQHVHHVEEPAPIAVVPPQQLVILESDLDTTETETDEEFYDEHPQRAASKLLAEKRRLLLVAAGAPDPALLSTSTPVNNGMMDIDAAAQSQDTLSVSMNSVGKKKFKTRKRKRGARSAARKSAKKIDPSKPHVPKSIHPKRGRGYKVSGVKRPSTSSQISNLNHNQSFPETSERFYSDSSLNFGTPQNFAGSGSETDPKRLSKRVRVPKRFYGDSSDEENHRNQMLKWRRTDLPSPEISQSPLYNKTPNYKLNQQNLQRHQQQPQYQPQQQPYGYFAQQQQFQVQQEQHHHPQKAQNQPYINTTTQAIAETAHIDPHSVSDKANDTSSDSSDSDTEERPSAVVNNAPSFHAQLQPPNRDRPNNLYCYCQCPYDEVSEMIACDGDDCRIEWFHFECVGITVPPKGKWYCPDCRRRLGLPDEVEDFTGSNVQPSFFTG</sequence>
<organism evidence="1 2">
    <name type="scientific">Eretmocerus hayati</name>
    <dbReference type="NCBI Taxonomy" id="131215"/>
    <lineage>
        <taxon>Eukaryota</taxon>
        <taxon>Metazoa</taxon>
        <taxon>Ecdysozoa</taxon>
        <taxon>Arthropoda</taxon>
        <taxon>Hexapoda</taxon>
        <taxon>Insecta</taxon>
        <taxon>Pterygota</taxon>
        <taxon>Neoptera</taxon>
        <taxon>Endopterygota</taxon>
        <taxon>Hymenoptera</taxon>
        <taxon>Apocrita</taxon>
        <taxon>Proctotrupomorpha</taxon>
        <taxon>Chalcidoidea</taxon>
        <taxon>Aphelinidae</taxon>
        <taxon>Aphelininae</taxon>
        <taxon>Eretmocerus</taxon>
    </lineage>
</organism>
<comment type="caution">
    <text evidence="1">The sequence shown here is derived from an EMBL/GenBank/DDBJ whole genome shotgun (WGS) entry which is preliminary data.</text>
</comment>
<accession>A0ACC2P7L4</accession>
<reference evidence="1" key="1">
    <citation type="submission" date="2023-04" db="EMBL/GenBank/DDBJ databases">
        <title>A chromosome-level genome assembly of the parasitoid wasp Eretmocerus hayati.</title>
        <authorList>
            <person name="Zhong Y."/>
            <person name="Liu S."/>
            <person name="Liu Y."/>
        </authorList>
    </citation>
    <scope>NUCLEOTIDE SEQUENCE</scope>
    <source>
        <strain evidence="1">ZJU_SS_LIU_2023</strain>
    </source>
</reference>
<dbReference type="Proteomes" id="UP001239111">
    <property type="component" value="Chromosome 2"/>
</dbReference>
<keyword evidence="2" id="KW-1185">Reference proteome</keyword>